<dbReference type="InterPro" id="IPR043129">
    <property type="entry name" value="ATPase_NBD"/>
</dbReference>
<proteinExistence type="predicted"/>
<sequence>MYTVSTIGYHEKDIPAFMDFENISKWSQSDRQHVCLGIFVDSEKIIMGVSSLNRPEIKIYSDIHYFDKTFDFFNEIEKVKNIFIANDCQVLFSVMSVAGSISHDHVMISTLIRGTHEQVILFNDLPYEIFPLDRRLFINDTVTAAYGIISIHENGNLSDYFLDSWNQQSKENISLDGTSIVLSFGSKNGVAFIIEDEIDHQKRVISSELSHSQIQTQNMNEIEKEFVKFISQKIYASAFVPEWDDVSSYRGLELAYAFVNPHLKDSIYLDENHNDGDHSTEYVKFSQIQAMAASGDKGALKAYILYYRMITYTTQFMSLALSNIKRIFLISTEDFRNKKLISLDDIIEITSYTPIEFLF</sequence>
<evidence type="ECO:0000313" key="1">
    <source>
        <dbReference type="EMBL" id="OHT17109.1"/>
    </source>
</evidence>
<dbReference type="GeneID" id="94831447"/>
<dbReference type="RefSeq" id="XP_068370245.1">
    <property type="nucleotide sequence ID" value="XM_068496743.1"/>
</dbReference>
<organism evidence="1 2">
    <name type="scientific">Tritrichomonas foetus</name>
    <dbReference type="NCBI Taxonomy" id="1144522"/>
    <lineage>
        <taxon>Eukaryota</taxon>
        <taxon>Metamonada</taxon>
        <taxon>Parabasalia</taxon>
        <taxon>Tritrichomonadida</taxon>
        <taxon>Tritrichomonadidae</taxon>
        <taxon>Tritrichomonas</taxon>
    </lineage>
</organism>
<protein>
    <submittedName>
        <fullName evidence="1">Uncharacterized protein</fullName>
    </submittedName>
</protein>
<gene>
    <name evidence="1" type="ORF">TRFO_12621</name>
</gene>
<dbReference type="VEuPathDB" id="TrichDB:TRFO_12621"/>
<dbReference type="Gene3D" id="3.40.367.20">
    <property type="match status" value="1"/>
</dbReference>
<name>A0A1J4L598_9EUKA</name>
<accession>A0A1J4L598</accession>
<dbReference type="SUPFAM" id="SSF53067">
    <property type="entry name" value="Actin-like ATPase domain"/>
    <property type="match status" value="1"/>
</dbReference>
<evidence type="ECO:0000313" key="2">
    <source>
        <dbReference type="Proteomes" id="UP000179807"/>
    </source>
</evidence>
<dbReference type="Gene3D" id="3.30.420.40">
    <property type="match status" value="1"/>
</dbReference>
<dbReference type="PANTHER" id="PTHR47450:SF1">
    <property type="entry name" value="GLUCOKINASE"/>
    <property type="match status" value="1"/>
</dbReference>
<dbReference type="EMBL" id="MLAK01000035">
    <property type="protein sequence ID" value="OHT17109.1"/>
    <property type="molecule type" value="Genomic_DNA"/>
</dbReference>
<dbReference type="AlphaFoldDB" id="A0A1J4L598"/>
<keyword evidence="2" id="KW-1185">Reference proteome</keyword>
<dbReference type="PANTHER" id="PTHR47450">
    <property type="entry name" value="GLUCOKINASE"/>
    <property type="match status" value="1"/>
</dbReference>
<comment type="caution">
    <text evidence="1">The sequence shown here is derived from an EMBL/GenBank/DDBJ whole genome shotgun (WGS) entry which is preliminary data.</text>
</comment>
<dbReference type="Proteomes" id="UP000179807">
    <property type="component" value="Unassembled WGS sequence"/>
</dbReference>
<reference evidence="1" key="1">
    <citation type="submission" date="2016-10" db="EMBL/GenBank/DDBJ databases">
        <authorList>
            <person name="Benchimol M."/>
            <person name="Almeida L.G."/>
            <person name="Vasconcelos A.T."/>
            <person name="Perreira-Neves A."/>
            <person name="Rosa I.A."/>
            <person name="Tasca T."/>
            <person name="Bogo M.R."/>
            <person name="de Souza W."/>
        </authorList>
    </citation>
    <scope>NUCLEOTIDE SEQUENCE [LARGE SCALE GENOMIC DNA]</scope>
    <source>
        <strain evidence="1">K</strain>
    </source>
</reference>